<dbReference type="Gene3D" id="3.10.450.50">
    <property type="match status" value="1"/>
</dbReference>
<dbReference type="Pfam" id="PF14534">
    <property type="entry name" value="DUF4440"/>
    <property type="match status" value="1"/>
</dbReference>
<dbReference type="OrthoDB" id="263788at2"/>
<organism evidence="4 5">
    <name type="scientific">Paludisphaera borealis</name>
    <dbReference type="NCBI Taxonomy" id="1387353"/>
    <lineage>
        <taxon>Bacteria</taxon>
        <taxon>Pseudomonadati</taxon>
        <taxon>Planctomycetota</taxon>
        <taxon>Planctomycetia</taxon>
        <taxon>Isosphaerales</taxon>
        <taxon>Isosphaeraceae</taxon>
        <taxon>Paludisphaera</taxon>
    </lineage>
</organism>
<feature type="region of interest" description="Disordered" evidence="1">
    <location>
        <begin position="29"/>
        <end position="52"/>
    </location>
</feature>
<dbReference type="Proteomes" id="UP000186309">
    <property type="component" value="Chromosome"/>
</dbReference>
<feature type="chain" id="PRO_5013295927" description="DUF4440 domain-containing protein" evidence="2">
    <location>
        <begin position="24"/>
        <end position="341"/>
    </location>
</feature>
<dbReference type="STRING" id="1387353.BSF38_03814"/>
<dbReference type="RefSeq" id="WP_076348260.1">
    <property type="nucleotide sequence ID" value="NZ_CP019082.1"/>
</dbReference>
<gene>
    <name evidence="4" type="ORF">BSF38_03814</name>
</gene>
<protein>
    <recommendedName>
        <fullName evidence="3">DUF4440 domain-containing protein</fullName>
    </recommendedName>
</protein>
<proteinExistence type="predicted"/>
<accession>A0A1U7CTK7</accession>
<evidence type="ECO:0000313" key="5">
    <source>
        <dbReference type="Proteomes" id="UP000186309"/>
    </source>
</evidence>
<reference evidence="5" key="1">
    <citation type="submission" date="2016-12" db="EMBL/GenBank/DDBJ databases">
        <title>Comparative genomics of four Isosphaeraceae planctomycetes: a common pool of plasmids and glycoside hydrolase genes.</title>
        <authorList>
            <person name="Ivanova A."/>
        </authorList>
    </citation>
    <scope>NUCLEOTIDE SEQUENCE [LARGE SCALE GENOMIC DNA]</scope>
    <source>
        <strain evidence="5">PX4</strain>
    </source>
</reference>
<sequence length="341" mass="36710">MRTYVFKMLAMTFAAVGFMTAAAHSQEPTGAAPAQAPAATKPAVAETPPVKPFRPANAAEKAIVDQIGAFTKAYAEANAQALADLYADAAIIVDADGGETRGKPAIAQMYADSFQELKGLKLESHIQAVSFLTNDVARVEGQSRLSTPNGDASEFTRFSTLVVLKDGKWKIAEIREHAAPAEDVAPYERLKELEWMVGDWINEGADDKVTASVRWADGQSYLIRTYTVELRGEKRSSGTMFIGWDPQSGQIKSWLFDSQGGHGEGFWTRTGEDQWVVKAQGVLRDGLPTSATQVHTILNKDSAKTSSIDRIIGGQVAPDINDVVMVRKAPAPAASQPAATK</sequence>
<evidence type="ECO:0000256" key="2">
    <source>
        <dbReference type="SAM" id="SignalP"/>
    </source>
</evidence>
<dbReference type="SUPFAM" id="SSF54427">
    <property type="entry name" value="NTF2-like"/>
    <property type="match status" value="1"/>
</dbReference>
<dbReference type="InterPro" id="IPR032710">
    <property type="entry name" value="NTF2-like_dom_sf"/>
</dbReference>
<name>A0A1U7CTK7_9BACT</name>
<keyword evidence="2" id="KW-0732">Signal</keyword>
<dbReference type="NCBIfam" id="TIGR02246">
    <property type="entry name" value="SgcJ/EcaC family oxidoreductase"/>
    <property type="match status" value="1"/>
</dbReference>
<dbReference type="KEGG" id="pbor:BSF38_03814"/>
<dbReference type="InterPro" id="IPR011944">
    <property type="entry name" value="Steroid_delta5-4_isomerase"/>
</dbReference>
<evidence type="ECO:0000313" key="4">
    <source>
        <dbReference type="EMBL" id="APW62275.1"/>
    </source>
</evidence>
<feature type="signal peptide" evidence="2">
    <location>
        <begin position="1"/>
        <end position="23"/>
    </location>
</feature>
<dbReference type="InterPro" id="IPR027843">
    <property type="entry name" value="DUF4440"/>
</dbReference>
<dbReference type="AlphaFoldDB" id="A0A1U7CTK7"/>
<feature type="domain" description="DUF4440" evidence="3">
    <location>
        <begin position="66"/>
        <end position="171"/>
    </location>
</feature>
<evidence type="ECO:0000256" key="1">
    <source>
        <dbReference type="SAM" id="MobiDB-lite"/>
    </source>
</evidence>
<evidence type="ECO:0000259" key="3">
    <source>
        <dbReference type="Pfam" id="PF14534"/>
    </source>
</evidence>
<dbReference type="EMBL" id="CP019082">
    <property type="protein sequence ID" value="APW62275.1"/>
    <property type="molecule type" value="Genomic_DNA"/>
</dbReference>
<keyword evidence="5" id="KW-1185">Reference proteome</keyword>
<feature type="compositionally biased region" description="Low complexity" evidence="1">
    <location>
        <begin position="29"/>
        <end position="48"/>
    </location>
</feature>